<evidence type="ECO:0000256" key="3">
    <source>
        <dbReference type="ARBA" id="ARBA00022679"/>
    </source>
</evidence>
<feature type="transmembrane region" description="Helical" evidence="5">
    <location>
        <begin position="154"/>
        <end position="172"/>
    </location>
</feature>
<keyword evidence="5" id="KW-1133">Transmembrane helix</keyword>
<dbReference type="InterPro" id="IPR037257">
    <property type="entry name" value="T2SS_E_N_sf"/>
</dbReference>
<evidence type="ECO:0000256" key="5">
    <source>
        <dbReference type="SAM" id="Phobius"/>
    </source>
</evidence>
<evidence type="ECO:0000256" key="1">
    <source>
        <dbReference type="ARBA" id="ARBA00006739"/>
    </source>
</evidence>
<feature type="transmembrane region" description="Helical" evidence="5">
    <location>
        <begin position="509"/>
        <end position="537"/>
    </location>
</feature>
<keyword evidence="5" id="KW-0812">Transmembrane</keyword>
<accession>A0A4S4NFC9</accession>
<protein>
    <submittedName>
        <fullName evidence="8">Glycosyltransferase</fullName>
    </submittedName>
</protein>
<feature type="domain" description="Glycosyltransferase 2-like" evidence="7">
    <location>
        <begin position="315"/>
        <end position="503"/>
    </location>
</feature>
<organism evidence="8 9">
    <name type="scientific">Aliishimia ponticola</name>
    <dbReference type="NCBI Taxonomy" id="2499833"/>
    <lineage>
        <taxon>Bacteria</taxon>
        <taxon>Pseudomonadati</taxon>
        <taxon>Pseudomonadota</taxon>
        <taxon>Alphaproteobacteria</taxon>
        <taxon>Rhodobacterales</taxon>
        <taxon>Paracoccaceae</taxon>
        <taxon>Aliishimia</taxon>
    </lineage>
</organism>
<evidence type="ECO:0000313" key="9">
    <source>
        <dbReference type="Proteomes" id="UP000306602"/>
    </source>
</evidence>
<keyword evidence="2" id="KW-0328">Glycosyltransferase</keyword>
<sequence>MGAITEQQLEDGLAQQRRIDAQLGDIFLAEGIITAEQLQQALAQQHGMGLTDLTAQPPAPKMAALMGVDLCLRHNAVPWRHFGDILLVAMSHPHHCDALKSERPDDGLTVLPVLAEPEAVRAAIQALYRPELTQQAETRVEDVYSCRNWGQVQWRRHAVSVLLVAALLLWAVRSPQSLALGLAGIAIVTLAMSMALKITAAGTQLWAEIRRKPPEDAPDITPLRLPRVSVMVPLLREKEIAGALIHRLERLTYPKALLDIILVLEESDEITKQTLARTELPQWMRVIEVPSGSGLMTKPRALNYALDFCRGSIVGIWDAEDSPETDQIEQVVRHFHTAGPEVVCLQGRLDYYNSRDNWIARCFTIEYAAWWRLIMPGLARLGFVIPLGGTTLFFRRKELEELGGWDAHNVTEDADLGVRLARAGYRTELIPTVTYEEANCRAWPWIRQRSRWLKGFAITWAVHMRAPRQLWRDLGPLRFLGLQLFFVTALSQFLLAPVLWSFWLVSAGLLPWLAGAGAQPVLIGFFAGCEVMALLIHMAAVRRQQHRHLLPWTITMIAYFPMASVAIYKALYELVLRPFFWDKTEHGVSAPPCIPAKDPPAELPRPAATGS</sequence>
<dbReference type="Proteomes" id="UP000306602">
    <property type="component" value="Unassembled WGS sequence"/>
</dbReference>
<feature type="transmembrane region" description="Helical" evidence="5">
    <location>
        <begin position="479"/>
        <end position="503"/>
    </location>
</feature>
<dbReference type="InterPro" id="IPR001173">
    <property type="entry name" value="Glyco_trans_2-like"/>
</dbReference>
<dbReference type="EMBL" id="SRKY01000002">
    <property type="protein sequence ID" value="THH37505.1"/>
    <property type="molecule type" value="Genomic_DNA"/>
</dbReference>
<dbReference type="Gene3D" id="3.90.550.10">
    <property type="entry name" value="Spore Coat Polysaccharide Biosynthesis Protein SpsA, Chain A"/>
    <property type="match status" value="1"/>
</dbReference>
<dbReference type="AlphaFoldDB" id="A0A4S4NFC9"/>
<feature type="domain" description="Type II secretion system protein GspE N-terminal" evidence="6">
    <location>
        <begin position="46"/>
        <end position="133"/>
    </location>
</feature>
<dbReference type="GO" id="GO:0016757">
    <property type="term" value="F:glycosyltransferase activity"/>
    <property type="evidence" value="ECO:0007669"/>
    <property type="project" value="UniProtKB-KW"/>
</dbReference>
<dbReference type="PANTHER" id="PTHR43630">
    <property type="entry name" value="POLY-BETA-1,6-N-ACETYL-D-GLUCOSAMINE SYNTHASE"/>
    <property type="match status" value="1"/>
</dbReference>
<dbReference type="Gene3D" id="3.30.300.160">
    <property type="entry name" value="Type II secretion system, protein E, N-terminal domain"/>
    <property type="match status" value="1"/>
</dbReference>
<feature type="transmembrane region" description="Helical" evidence="5">
    <location>
        <begin position="178"/>
        <end position="196"/>
    </location>
</feature>
<proteinExistence type="inferred from homology"/>
<feature type="transmembrane region" description="Helical" evidence="5">
    <location>
        <begin position="549"/>
        <end position="571"/>
    </location>
</feature>
<keyword evidence="3 8" id="KW-0808">Transferase</keyword>
<keyword evidence="5" id="KW-0472">Membrane</keyword>
<dbReference type="InterPro" id="IPR007831">
    <property type="entry name" value="T2SS_GspE_N"/>
</dbReference>
<name>A0A4S4NFC9_9RHOB</name>
<dbReference type="Pfam" id="PF05157">
    <property type="entry name" value="MshEN"/>
    <property type="match status" value="1"/>
</dbReference>
<evidence type="ECO:0000259" key="7">
    <source>
        <dbReference type="Pfam" id="PF13632"/>
    </source>
</evidence>
<keyword evidence="9" id="KW-1185">Reference proteome</keyword>
<evidence type="ECO:0000256" key="4">
    <source>
        <dbReference type="SAM" id="MobiDB-lite"/>
    </source>
</evidence>
<dbReference type="OrthoDB" id="7431422at2"/>
<feature type="compositionally biased region" description="Pro residues" evidence="4">
    <location>
        <begin position="592"/>
        <end position="603"/>
    </location>
</feature>
<dbReference type="SUPFAM" id="SSF160246">
    <property type="entry name" value="EspE N-terminal domain-like"/>
    <property type="match status" value="1"/>
</dbReference>
<comment type="caution">
    <text evidence="8">The sequence shown here is derived from an EMBL/GenBank/DDBJ whole genome shotgun (WGS) entry which is preliminary data.</text>
</comment>
<evidence type="ECO:0000313" key="8">
    <source>
        <dbReference type="EMBL" id="THH37505.1"/>
    </source>
</evidence>
<gene>
    <name evidence="8" type="ORF">E4Z66_10960</name>
</gene>
<comment type="similarity">
    <text evidence="1">Belongs to the glycosyltransferase 2 family.</text>
</comment>
<dbReference type="SUPFAM" id="SSF53448">
    <property type="entry name" value="Nucleotide-diphospho-sugar transferases"/>
    <property type="match status" value="1"/>
</dbReference>
<reference evidence="8 9" key="1">
    <citation type="submission" date="2019-04" db="EMBL/GenBank/DDBJ databases">
        <title>Shimia ponticola sp. nov., isolated from seawater.</title>
        <authorList>
            <person name="Kim Y.-O."/>
            <person name="Yoon J.-H."/>
        </authorList>
    </citation>
    <scope>NUCLEOTIDE SEQUENCE [LARGE SCALE GENOMIC DNA]</scope>
    <source>
        <strain evidence="8 9">MYP11</strain>
    </source>
</reference>
<evidence type="ECO:0000256" key="2">
    <source>
        <dbReference type="ARBA" id="ARBA00022676"/>
    </source>
</evidence>
<feature type="region of interest" description="Disordered" evidence="4">
    <location>
        <begin position="592"/>
        <end position="611"/>
    </location>
</feature>
<dbReference type="PANTHER" id="PTHR43630:SF1">
    <property type="entry name" value="POLY-BETA-1,6-N-ACETYL-D-GLUCOSAMINE SYNTHASE"/>
    <property type="match status" value="1"/>
</dbReference>
<evidence type="ECO:0000259" key="6">
    <source>
        <dbReference type="Pfam" id="PF05157"/>
    </source>
</evidence>
<dbReference type="InterPro" id="IPR029044">
    <property type="entry name" value="Nucleotide-diphossugar_trans"/>
</dbReference>
<dbReference type="Pfam" id="PF13632">
    <property type="entry name" value="Glyco_trans_2_3"/>
    <property type="match status" value="1"/>
</dbReference>